<organism evidence="1 2">
    <name type="scientific">Paenirhodobacter hankyongi</name>
    <dbReference type="NCBI Taxonomy" id="2294033"/>
    <lineage>
        <taxon>Bacteria</taxon>
        <taxon>Pseudomonadati</taxon>
        <taxon>Pseudomonadota</taxon>
        <taxon>Alphaproteobacteria</taxon>
        <taxon>Rhodobacterales</taxon>
        <taxon>Rhodobacter group</taxon>
        <taxon>Paenirhodobacter</taxon>
    </lineage>
</organism>
<dbReference type="Proteomes" id="UP000279673">
    <property type="component" value="Unassembled WGS sequence"/>
</dbReference>
<evidence type="ECO:0000313" key="1">
    <source>
        <dbReference type="EMBL" id="RLL61551.1"/>
    </source>
</evidence>
<comment type="caution">
    <text evidence="1">The sequence shown here is derived from an EMBL/GenBank/DDBJ whole genome shotgun (WGS) entry which is preliminary data.</text>
</comment>
<dbReference type="EMBL" id="RCHI01000029">
    <property type="protein sequence ID" value="RLL61551.1"/>
    <property type="molecule type" value="Genomic_DNA"/>
</dbReference>
<reference evidence="1 2" key="1">
    <citation type="submission" date="2018-10" db="EMBL/GenBank/DDBJ databases">
        <title>Rhodobacter sp . BO-81.</title>
        <authorList>
            <person name="Im W.T."/>
        </authorList>
    </citation>
    <scope>NUCLEOTIDE SEQUENCE [LARGE SCALE GENOMIC DNA]</scope>
    <source>
        <strain evidence="1 2">BO-81</strain>
    </source>
</reference>
<dbReference type="RefSeq" id="WP_121534992.1">
    <property type="nucleotide sequence ID" value="NZ_RCHI01000029.1"/>
</dbReference>
<accession>A0A421BIZ9</accession>
<keyword evidence="2" id="KW-1185">Reference proteome</keyword>
<proteinExistence type="predicted"/>
<sequence>MSDRVMVNQFMHALVSRAGGVENAARFVDARLGIPLDGSGFSTRKGTFSKRLAGHLDWPLVEIMALEDAVGDPVVRRWLARSLPETTEAIDLMRCVSETAREVGEAVGAVADLASGRGDRARARKEVHEARGAIDRLAAAVDGEEA</sequence>
<protein>
    <submittedName>
        <fullName evidence="1">Uncharacterized protein</fullName>
    </submittedName>
</protein>
<name>A0A421BIZ9_9RHOB</name>
<gene>
    <name evidence="1" type="ORF">DYS74_17915</name>
</gene>
<dbReference type="AlphaFoldDB" id="A0A421BIZ9"/>
<evidence type="ECO:0000313" key="2">
    <source>
        <dbReference type="Proteomes" id="UP000279673"/>
    </source>
</evidence>